<dbReference type="EMBL" id="KZ502957">
    <property type="protein sequence ID" value="PKU70025.1"/>
    <property type="molecule type" value="Genomic_DNA"/>
</dbReference>
<reference evidence="1 2" key="1">
    <citation type="journal article" date="2016" name="Sci. Rep.">
        <title>The Dendrobium catenatum Lindl. genome sequence provides insights into polysaccharide synthase, floral development and adaptive evolution.</title>
        <authorList>
            <person name="Zhang G.Q."/>
            <person name="Xu Q."/>
            <person name="Bian C."/>
            <person name="Tsai W.C."/>
            <person name="Yeh C.M."/>
            <person name="Liu K.W."/>
            <person name="Yoshida K."/>
            <person name="Zhang L.S."/>
            <person name="Chang S.B."/>
            <person name="Chen F."/>
            <person name="Shi Y."/>
            <person name="Su Y.Y."/>
            <person name="Zhang Y.Q."/>
            <person name="Chen L.J."/>
            <person name="Yin Y."/>
            <person name="Lin M."/>
            <person name="Huang H."/>
            <person name="Deng H."/>
            <person name="Wang Z.W."/>
            <person name="Zhu S.L."/>
            <person name="Zhao X."/>
            <person name="Deng C."/>
            <person name="Niu S.C."/>
            <person name="Huang J."/>
            <person name="Wang M."/>
            <person name="Liu G.H."/>
            <person name="Yang H.J."/>
            <person name="Xiao X.J."/>
            <person name="Hsiao Y.Y."/>
            <person name="Wu W.L."/>
            <person name="Chen Y.Y."/>
            <person name="Mitsuda N."/>
            <person name="Ohme-Takagi M."/>
            <person name="Luo Y.B."/>
            <person name="Van de Peer Y."/>
            <person name="Liu Z.J."/>
        </authorList>
    </citation>
    <scope>NUCLEOTIDE SEQUENCE [LARGE SCALE GENOMIC DNA]</scope>
    <source>
        <tissue evidence="1">The whole plant</tissue>
    </source>
</reference>
<protein>
    <submittedName>
        <fullName evidence="1">Uncharacterized protein</fullName>
    </submittedName>
</protein>
<dbReference type="AlphaFoldDB" id="A0A2I0W2Z4"/>
<sequence length="268" mass="29381">MHDHSINECFRLHPNLRKDKGIQKGNENVVSKEIQVPVGPLEDNAGHVNLELGNVIHGNEGEEDATHIISSSIVSKPALNSSGPSNNDNVSEGFEVQIPSIPVLEGAKNILEQERWVNTEIVNSSDDLVVVLDVRDVVSSKPVGNVVSSKPLEIIHNDVIETDVGFSTVNHNEFPPINVLPVNAFSDQRQQNSSTVEDGVLFLEGDNSSLDPSGGEMNNEIISDHYLCDAYTDTKIEINAKCYAREDNDLSFSKGRGKRGRKPRNIIL</sequence>
<name>A0A2I0W2Z4_9ASPA</name>
<gene>
    <name evidence="1" type="ORF">MA16_Dca014471</name>
</gene>
<keyword evidence="2" id="KW-1185">Reference proteome</keyword>
<evidence type="ECO:0000313" key="1">
    <source>
        <dbReference type="EMBL" id="PKU70025.1"/>
    </source>
</evidence>
<evidence type="ECO:0000313" key="2">
    <source>
        <dbReference type="Proteomes" id="UP000233837"/>
    </source>
</evidence>
<dbReference type="Proteomes" id="UP000233837">
    <property type="component" value="Unassembled WGS sequence"/>
</dbReference>
<proteinExistence type="predicted"/>
<organism evidence="1 2">
    <name type="scientific">Dendrobium catenatum</name>
    <dbReference type="NCBI Taxonomy" id="906689"/>
    <lineage>
        <taxon>Eukaryota</taxon>
        <taxon>Viridiplantae</taxon>
        <taxon>Streptophyta</taxon>
        <taxon>Embryophyta</taxon>
        <taxon>Tracheophyta</taxon>
        <taxon>Spermatophyta</taxon>
        <taxon>Magnoliopsida</taxon>
        <taxon>Liliopsida</taxon>
        <taxon>Asparagales</taxon>
        <taxon>Orchidaceae</taxon>
        <taxon>Epidendroideae</taxon>
        <taxon>Malaxideae</taxon>
        <taxon>Dendrobiinae</taxon>
        <taxon>Dendrobium</taxon>
    </lineage>
</organism>
<accession>A0A2I0W2Z4</accession>
<reference evidence="1 2" key="2">
    <citation type="journal article" date="2017" name="Nature">
        <title>The Apostasia genome and the evolution of orchids.</title>
        <authorList>
            <person name="Zhang G.Q."/>
            <person name="Liu K.W."/>
            <person name="Li Z."/>
            <person name="Lohaus R."/>
            <person name="Hsiao Y.Y."/>
            <person name="Niu S.C."/>
            <person name="Wang J.Y."/>
            <person name="Lin Y.C."/>
            <person name="Xu Q."/>
            <person name="Chen L.J."/>
            <person name="Yoshida K."/>
            <person name="Fujiwara S."/>
            <person name="Wang Z.W."/>
            <person name="Zhang Y.Q."/>
            <person name="Mitsuda N."/>
            <person name="Wang M."/>
            <person name="Liu G.H."/>
            <person name="Pecoraro L."/>
            <person name="Huang H.X."/>
            <person name="Xiao X.J."/>
            <person name="Lin M."/>
            <person name="Wu X.Y."/>
            <person name="Wu W.L."/>
            <person name="Chen Y.Y."/>
            <person name="Chang S.B."/>
            <person name="Sakamoto S."/>
            <person name="Ohme-Takagi M."/>
            <person name="Yagi M."/>
            <person name="Zeng S.J."/>
            <person name="Shen C.Y."/>
            <person name="Yeh C.M."/>
            <person name="Luo Y.B."/>
            <person name="Tsai W.C."/>
            <person name="Van de Peer Y."/>
            <person name="Liu Z.J."/>
        </authorList>
    </citation>
    <scope>NUCLEOTIDE SEQUENCE [LARGE SCALE GENOMIC DNA]</scope>
    <source>
        <tissue evidence="1">The whole plant</tissue>
    </source>
</reference>